<dbReference type="PANTHER" id="PTHR23133">
    <property type="entry name" value="IMIDAZOLEGLYCEROL-PHOSPHATE DEHYDRATASE HIS7"/>
    <property type="match status" value="1"/>
</dbReference>
<dbReference type="HAMAP" id="MF_00076">
    <property type="entry name" value="HisB"/>
    <property type="match status" value="1"/>
</dbReference>
<keyword evidence="6" id="KW-0028">Amino-acid biosynthesis</keyword>
<dbReference type="PROSITE" id="PS00955">
    <property type="entry name" value="IGP_DEHYDRATASE_2"/>
    <property type="match status" value="1"/>
</dbReference>
<evidence type="ECO:0000256" key="4">
    <source>
        <dbReference type="ARBA" id="ARBA00007481"/>
    </source>
</evidence>
<dbReference type="FunFam" id="3.30.230.40:FF:000003">
    <property type="entry name" value="Imidazoleglycerol-phosphate dehydratase HisB"/>
    <property type="match status" value="1"/>
</dbReference>
<dbReference type="EC" id="4.2.1.19" evidence="5 9"/>
<dbReference type="InterPro" id="IPR000807">
    <property type="entry name" value="ImidazoleglycerolP_deHydtase"/>
</dbReference>
<dbReference type="GO" id="GO:0000105">
    <property type="term" value="P:L-histidine biosynthetic process"/>
    <property type="evidence" value="ECO:0007669"/>
    <property type="project" value="UniProtKB-KW"/>
</dbReference>
<name>A0AAV1I8V6_9CHLO</name>
<accession>A0AAV1I8V6</accession>
<evidence type="ECO:0000256" key="10">
    <source>
        <dbReference type="SAM" id="MobiDB-lite"/>
    </source>
</evidence>
<keyword evidence="7 9" id="KW-0368">Histidine biosynthesis</keyword>
<proteinExistence type="inferred from homology"/>
<evidence type="ECO:0000256" key="1">
    <source>
        <dbReference type="ARBA" id="ARBA00001723"/>
    </source>
</evidence>
<dbReference type="Pfam" id="PF00475">
    <property type="entry name" value="IGPD"/>
    <property type="match status" value="1"/>
</dbReference>
<keyword evidence="8 9" id="KW-0456">Lyase</keyword>
<gene>
    <name evidence="11" type="primary">HISN5B</name>
    <name evidence="11" type="ORF">CVIRNUC_006688</name>
</gene>
<dbReference type="GO" id="GO:0009507">
    <property type="term" value="C:chloroplast"/>
    <property type="evidence" value="ECO:0007669"/>
    <property type="project" value="UniProtKB-SubCell"/>
</dbReference>
<sequence>MQDLRASMALDAVAQRSGVCSTSAACHTQNLRGVDQWRGSRASLAALQRLSRSTGHRKGGSKRSMSCTKAQATATALSTERQPVRAATVKRETKETKVEVSINLDGTGVCSSSSQIPFLDHMMDQLASHGLFNVMIQAEGDTWIDDHHTNEDIALALGSALSQALGDRKGIHRFGDFTAPLDEALVHVVLDLSGRPHLSFDLDIPSGRIGTFDTQLVEHFFQSLANTSGMTLHIRQLAGKNSHHIVEATFKAFARALRRATEHDERRAGQIASSKGVLTQQ</sequence>
<dbReference type="SUPFAM" id="SSF54211">
    <property type="entry name" value="Ribosomal protein S5 domain 2-like"/>
    <property type="match status" value="2"/>
</dbReference>
<comment type="catalytic activity">
    <reaction evidence="1 9">
        <text>D-erythro-1-(imidazol-4-yl)glycerol 3-phosphate = 3-(imidazol-4-yl)-2-oxopropyl phosphate + H2O</text>
        <dbReference type="Rhea" id="RHEA:11040"/>
        <dbReference type="ChEBI" id="CHEBI:15377"/>
        <dbReference type="ChEBI" id="CHEBI:57766"/>
        <dbReference type="ChEBI" id="CHEBI:58278"/>
        <dbReference type="EC" id="4.2.1.19"/>
    </reaction>
</comment>
<evidence type="ECO:0000256" key="2">
    <source>
        <dbReference type="ARBA" id="ARBA00004229"/>
    </source>
</evidence>
<dbReference type="NCBIfam" id="NF002114">
    <property type="entry name" value="PRK00951.2-4"/>
    <property type="match status" value="1"/>
</dbReference>
<evidence type="ECO:0000256" key="9">
    <source>
        <dbReference type="RuleBase" id="RU000598"/>
    </source>
</evidence>
<evidence type="ECO:0000313" key="12">
    <source>
        <dbReference type="Proteomes" id="UP001314263"/>
    </source>
</evidence>
<dbReference type="PANTHER" id="PTHR23133:SF2">
    <property type="entry name" value="IMIDAZOLEGLYCEROL-PHOSPHATE DEHYDRATASE"/>
    <property type="match status" value="1"/>
</dbReference>
<dbReference type="NCBIfam" id="NF002108">
    <property type="entry name" value="PRK00951.1-3"/>
    <property type="match status" value="1"/>
</dbReference>
<dbReference type="FunFam" id="3.30.230.40:FF:000002">
    <property type="entry name" value="Imidazoleglycerol-phosphate dehydratase"/>
    <property type="match status" value="1"/>
</dbReference>
<feature type="region of interest" description="Disordered" evidence="10">
    <location>
        <begin position="51"/>
        <end position="92"/>
    </location>
</feature>
<evidence type="ECO:0000256" key="6">
    <source>
        <dbReference type="ARBA" id="ARBA00022605"/>
    </source>
</evidence>
<reference evidence="11 12" key="1">
    <citation type="submission" date="2023-10" db="EMBL/GenBank/DDBJ databases">
        <authorList>
            <person name="Maclean D."/>
            <person name="Macfadyen A."/>
        </authorList>
    </citation>
    <scope>NUCLEOTIDE SEQUENCE [LARGE SCALE GENOMIC DNA]</scope>
</reference>
<evidence type="ECO:0000256" key="3">
    <source>
        <dbReference type="ARBA" id="ARBA00005047"/>
    </source>
</evidence>
<dbReference type="InterPro" id="IPR020565">
    <property type="entry name" value="ImidazoleglycerP_deHydtase_CS"/>
</dbReference>
<keyword evidence="12" id="KW-1185">Reference proteome</keyword>
<feature type="compositionally biased region" description="Polar residues" evidence="10">
    <location>
        <begin position="63"/>
        <end position="81"/>
    </location>
</feature>
<evidence type="ECO:0000256" key="7">
    <source>
        <dbReference type="ARBA" id="ARBA00023102"/>
    </source>
</evidence>
<evidence type="ECO:0000256" key="5">
    <source>
        <dbReference type="ARBA" id="ARBA00012075"/>
    </source>
</evidence>
<comment type="caution">
    <text evidence="11">The sequence shown here is derived from an EMBL/GenBank/DDBJ whole genome shotgun (WGS) entry which is preliminary data.</text>
</comment>
<dbReference type="EMBL" id="CAUYUE010000008">
    <property type="protein sequence ID" value="CAK0783489.1"/>
    <property type="molecule type" value="Genomic_DNA"/>
</dbReference>
<dbReference type="InterPro" id="IPR020568">
    <property type="entry name" value="Ribosomal_Su5_D2-typ_SF"/>
</dbReference>
<dbReference type="Gene3D" id="3.30.230.40">
    <property type="entry name" value="Imidazole glycerol phosphate dehydratase, domain 1"/>
    <property type="match status" value="2"/>
</dbReference>
<comment type="subcellular location">
    <subcellularLocation>
        <location evidence="2">Plastid</location>
        <location evidence="2">Chloroplast</location>
    </subcellularLocation>
</comment>
<evidence type="ECO:0000313" key="11">
    <source>
        <dbReference type="EMBL" id="CAK0783489.1"/>
    </source>
</evidence>
<dbReference type="GO" id="GO:0004424">
    <property type="term" value="F:imidazoleglycerol-phosphate dehydratase activity"/>
    <property type="evidence" value="ECO:0007669"/>
    <property type="project" value="UniProtKB-EC"/>
</dbReference>
<evidence type="ECO:0000256" key="8">
    <source>
        <dbReference type="ARBA" id="ARBA00023239"/>
    </source>
</evidence>
<comment type="pathway">
    <text evidence="3 9">Amino-acid biosynthesis; L-histidine biosynthesis; L-histidine from 5-phospho-alpha-D-ribose 1-diphosphate: step 6/9.</text>
</comment>
<comment type="similarity">
    <text evidence="4 9">Belongs to the imidazoleglycerol-phosphate dehydratase family.</text>
</comment>
<organism evidence="11 12">
    <name type="scientific">Coccomyxa viridis</name>
    <dbReference type="NCBI Taxonomy" id="1274662"/>
    <lineage>
        <taxon>Eukaryota</taxon>
        <taxon>Viridiplantae</taxon>
        <taxon>Chlorophyta</taxon>
        <taxon>core chlorophytes</taxon>
        <taxon>Trebouxiophyceae</taxon>
        <taxon>Trebouxiophyceae incertae sedis</taxon>
        <taxon>Coccomyxaceae</taxon>
        <taxon>Coccomyxa</taxon>
    </lineage>
</organism>
<dbReference type="CDD" id="cd07914">
    <property type="entry name" value="IGPD"/>
    <property type="match status" value="1"/>
</dbReference>
<dbReference type="Proteomes" id="UP001314263">
    <property type="component" value="Unassembled WGS sequence"/>
</dbReference>
<dbReference type="InterPro" id="IPR038494">
    <property type="entry name" value="IGPD_sf"/>
</dbReference>
<dbReference type="NCBIfam" id="NF002111">
    <property type="entry name" value="PRK00951.2-1"/>
    <property type="match status" value="1"/>
</dbReference>
<protein>
    <recommendedName>
        <fullName evidence="5 9">Imidazoleglycerol-phosphate dehydratase</fullName>
        <ecNumber evidence="5 9">4.2.1.19</ecNumber>
    </recommendedName>
</protein>
<dbReference type="PROSITE" id="PS00954">
    <property type="entry name" value="IGP_DEHYDRATASE_1"/>
    <property type="match status" value="1"/>
</dbReference>
<dbReference type="AlphaFoldDB" id="A0AAV1I8V6"/>